<dbReference type="PANTHER" id="PTHR37540:SF9">
    <property type="entry name" value="ZN(2)-C6 FUNGAL-TYPE DOMAIN-CONTAINING PROTEIN"/>
    <property type="match status" value="1"/>
</dbReference>
<dbReference type="InParanoid" id="G2X8J8"/>
<dbReference type="RefSeq" id="XP_009657448.1">
    <property type="nucleotide sequence ID" value="XM_009659153.1"/>
</dbReference>
<protein>
    <submittedName>
        <fullName evidence="3">Uncharacterized protein</fullName>
    </submittedName>
</protein>
<accession>G2X8J8</accession>
<proteinExistence type="predicted"/>
<gene>
    <name evidence="3" type="ORF">VDAG_06139</name>
</gene>
<dbReference type="Pfam" id="PF11951">
    <property type="entry name" value="Fungal_trans_2"/>
    <property type="match status" value="1"/>
</dbReference>
<evidence type="ECO:0000256" key="1">
    <source>
        <dbReference type="ARBA" id="ARBA00023242"/>
    </source>
</evidence>
<dbReference type="InterPro" id="IPR021858">
    <property type="entry name" value="Fun_TF"/>
</dbReference>
<evidence type="ECO:0000313" key="4">
    <source>
        <dbReference type="Proteomes" id="UP000001611"/>
    </source>
</evidence>
<feature type="compositionally biased region" description="Basic and acidic residues" evidence="2">
    <location>
        <begin position="50"/>
        <end position="64"/>
    </location>
</feature>
<keyword evidence="4" id="KW-1185">Reference proteome</keyword>
<dbReference type="KEGG" id="vda:VDAG_06139"/>
<evidence type="ECO:0000313" key="3">
    <source>
        <dbReference type="EMBL" id="EGY15285.1"/>
    </source>
</evidence>
<dbReference type="STRING" id="498257.G2X8J8"/>
<name>G2X8J8_VERDV</name>
<dbReference type="HOGENOM" id="CLU_067182_0_0_1"/>
<reference evidence="3 4" key="1">
    <citation type="submission" date="2008-03" db="EMBL/GenBank/DDBJ databases">
        <title>The Genome Sequence of Verticillium dahliae VdLs.17.</title>
        <authorList>
            <consortium name="The Broad Institute Genome Sequencing Platform"/>
            <person name="Ma L.-J.J."/>
            <person name="Klosterman S.J."/>
            <person name="Subbarao K."/>
            <person name="Dobinson K."/>
            <person name="Veronese P."/>
            <person name="Kang S."/>
            <person name="Gold S.E."/>
            <person name="Young S."/>
            <person name="Jaffe D."/>
            <person name="Gnerre S."/>
            <person name="Berlin A."/>
            <person name="Heiman D."/>
            <person name="Hepburn T."/>
            <person name="Sykes S."/>
            <person name="Alvarado L."/>
            <person name="Kodira C.D."/>
            <person name="Lander E."/>
            <person name="Galagan J."/>
            <person name="Nusbaum C."/>
            <person name="Birren B."/>
        </authorList>
    </citation>
    <scope>NUCLEOTIDE SEQUENCE [LARGE SCALE GENOMIC DNA]</scope>
    <source>
        <strain evidence="4">VdLs.17 / ATCC MYA-4575 / FGSC 10137</strain>
    </source>
</reference>
<dbReference type="GeneID" id="20707602"/>
<dbReference type="EMBL" id="DS572707">
    <property type="protein sequence ID" value="EGY15285.1"/>
    <property type="molecule type" value="Genomic_DNA"/>
</dbReference>
<organism evidence="3 4">
    <name type="scientific">Verticillium dahliae (strain VdLs.17 / ATCC MYA-4575 / FGSC 10137)</name>
    <name type="common">Verticillium wilt</name>
    <dbReference type="NCBI Taxonomy" id="498257"/>
    <lineage>
        <taxon>Eukaryota</taxon>
        <taxon>Fungi</taxon>
        <taxon>Dikarya</taxon>
        <taxon>Ascomycota</taxon>
        <taxon>Pezizomycotina</taxon>
        <taxon>Sordariomycetes</taxon>
        <taxon>Hypocreomycetidae</taxon>
        <taxon>Glomerellales</taxon>
        <taxon>Plectosphaerellaceae</taxon>
        <taxon>Verticillium</taxon>
    </lineage>
</organism>
<evidence type="ECO:0000256" key="2">
    <source>
        <dbReference type="SAM" id="MobiDB-lite"/>
    </source>
</evidence>
<dbReference type="Proteomes" id="UP000001611">
    <property type="component" value="Unassembled WGS sequence"/>
</dbReference>
<dbReference type="eggNOG" id="ENOG502T4AQ">
    <property type="taxonomic scope" value="Eukaryota"/>
</dbReference>
<keyword evidence="1" id="KW-0539">Nucleus</keyword>
<dbReference type="OrthoDB" id="5620at2759"/>
<dbReference type="PANTHER" id="PTHR37540">
    <property type="entry name" value="TRANSCRIPTION FACTOR (ACR-2), PUTATIVE-RELATED-RELATED"/>
    <property type="match status" value="1"/>
</dbReference>
<feature type="region of interest" description="Disordered" evidence="2">
    <location>
        <begin position="35"/>
        <end position="108"/>
    </location>
</feature>
<dbReference type="AlphaFoldDB" id="G2X8J8"/>
<sequence length="354" mass="38911">MVEHFPKKDNAHSPGSFIDSSSFFSESSIRKPWLLAASSSSTSPTRRRRPTTERKFERMLRETPRPGVRRLPSSRLNTVLKAEPQHKDAAVVASETSRADRSSAAGGQVLEPLPSPLIGKLIPSPQTLLSPVWHDPFNSFIRPVAPFEGYLLKHFIQHVVMSDLSAQPCLHHLSNDALTLGSAITWTQEAAIDVGMLALILLVACRSLAKLQHSTIYEPVALRYKAQCLRYLSDTISREGDNVSDMTITKTLAMASEEFISSNKTAADQHLRAAVQMVKMRRGPIMVAAGEATDDICALQMRSKQTSAGSAFDELRISPEASALPARLHQRRYDQLGPAFKTITLTAVDGDKVS</sequence>
<reference evidence="4" key="2">
    <citation type="journal article" date="2011" name="PLoS Pathog.">
        <title>Comparative genomics yields insights into niche adaptation of plant vascular wilt pathogens.</title>
        <authorList>
            <person name="Klosterman S.J."/>
            <person name="Subbarao K.V."/>
            <person name="Kang S."/>
            <person name="Veronese P."/>
            <person name="Gold S.E."/>
            <person name="Thomma B.P.H.J."/>
            <person name="Chen Z."/>
            <person name="Henrissat B."/>
            <person name="Lee Y.-H."/>
            <person name="Park J."/>
            <person name="Garcia-Pedrajas M.D."/>
            <person name="Barbara D.J."/>
            <person name="Anchieta A."/>
            <person name="de Jonge R."/>
            <person name="Santhanam P."/>
            <person name="Maruthachalam K."/>
            <person name="Atallah Z."/>
            <person name="Amyotte S.G."/>
            <person name="Paz Z."/>
            <person name="Inderbitzin P."/>
            <person name="Hayes R.J."/>
            <person name="Heiman D.I."/>
            <person name="Young S."/>
            <person name="Zeng Q."/>
            <person name="Engels R."/>
            <person name="Galagan J."/>
            <person name="Cuomo C.A."/>
            <person name="Dobinson K.F."/>
            <person name="Ma L.-J."/>
        </authorList>
    </citation>
    <scope>NUCLEOTIDE SEQUENCE [LARGE SCALE GENOMIC DNA]</scope>
    <source>
        <strain evidence="4">VdLs.17 / ATCC MYA-4575 / FGSC 10137</strain>
    </source>
</reference>